<reference evidence="2 3" key="1">
    <citation type="submission" date="2024-10" db="EMBL/GenBank/DDBJ databases">
        <title>Burkholderia semiarida in Mexico.</title>
        <authorList>
            <person name="Estrada P."/>
        </authorList>
    </citation>
    <scope>NUCLEOTIDE SEQUENCE [LARGE SCALE GENOMIC DNA]</scope>
    <source>
        <strain evidence="2 3">CLM7-1</strain>
    </source>
</reference>
<gene>
    <name evidence="2" type="ORF">ACGTRS_06980</name>
</gene>
<protein>
    <recommendedName>
        <fullName evidence="4">MFS transporter</fullName>
    </recommendedName>
</protein>
<sequence>MGSNSLGNGSLAFLERAAFMLSLFIDFGFGMGIAAALDGTQQKIADKSVLPGNRDALSVYS</sequence>
<dbReference type="EMBL" id="JBIMPM010000006">
    <property type="protein sequence ID" value="MFH5250978.1"/>
    <property type="molecule type" value="Genomic_DNA"/>
</dbReference>
<feature type="transmembrane region" description="Helical" evidence="1">
    <location>
        <begin position="17"/>
        <end position="37"/>
    </location>
</feature>
<comment type="caution">
    <text evidence="2">The sequence shown here is derived from an EMBL/GenBank/DDBJ whole genome shotgun (WGS) entry which is preliminary data.</text>
</comment>
<evidence type="ECO:0008006" key="4">
    <source>
        <dbReference type="Google" id="ProtNLM"/>
    </source>
</evidence>
<dbReference type="Proteomes" id="UP001609186">
    <property type="component" value="Unassembled WGS sequence"/>
</dbReference>
<proteinExistence type="predicted"/>
<keyword evidence="1" id="KW-1133">Transmembrane helix</keyword>
<evidence type="ECO:0000256" key="1">
    <source>
        <dbReference type="SAM" id="Phobius"/>
    </source>
</evidence>
<evidence type="ECO:0000313" key="2">
    <source>
        <dbReference type="EMBL" id="MFH5250978.1"/>
    </source>
</evidence>
<keyword evidence="1" id="KW-0812">Transmembrane</keyword>
<organism evidence="2 3">
    <name type="scientific">Burkholderia semiarida</name>
    <dbReference type="NCBI Taxonomy" id="2843303"/>
    <lineage>
        <taxon>Bacteria</taxon>
        <taxon>Pseudomonadati</taxon>
        <taxon>Pseudomonadota</taxon>
        <taxon>Betaproteobacteria</taxon>
        <taxon>Burkholderiales</taxon>
        <taxon>Burkholderiaceae</taxon>
        <taxon>Burkholderia</taxon>
        <taxon>Burkholderia cepacia complex</taxon>
    </lineage>
</organism>
<keyword evidence="3" id="KW-1185">Reference proteome</keyword>
<evidence type="ECO:0000313" key="3">
    <source>
        <dbReference type="Proteomes" id="UP001609186"/>
    </source>
</evidence>
<name>A0ABW7KZN5_9BURK</name>
<keyword evidence="1" id="KW-0472">Membrane</keyword>
<accession>A0ABW7KZN5</accession>